<comment type="subcellular location">
    <subcellularLocation>
        <location evidence="1">Cell membrane</location>
        <topology evidence="1">Multi-pass membrane protein</topology>
    </subcellularLocation>
</comment>
<dbReference type="RefSeq" id="WP_107570524.1">
    <property type="nucleotide sequence ID" value="NZ_PYYB01000003.1"/>
</dbReference>
<feature type="transmembrane region" description="Helical" evidence="6">
    <location>
        <begin position="44"/>
        <end position="63"/>
    </location>
</feature>
<feature type="transmembrane region" description="Helical" evidence="6">
    <location>
        <begin position="197"/>
        <end position="221"/>
    </location>
</feature>
<evidence type="ECO:0000313" key="9">
    <source>
        <dbReference type="Proteomes" id="UP000240739"/>
    </source>
</evidence>
<sequence length="386" mass="37767">MRRLVLLVSAIVLVDTMFYAVVTPLLPTYADELDLGKTASGILAAAYPAGTLIGAIPAGIVAARLGAKPTVLLGLALLAVSTLTFGFAGDVVVLDGARFVQGLGGACSWAGGLAWLVEAAPPETRGAVIGTALGAAIGGSLLGPVVGALAEATSPEAVFSSVVVLAGGLALAAARTPGTGRPDAQPLRVLVDAVRTAPVLVAMWLVALPAFAFGMVGVLGALRMDGFGAGGAAVGAAFLVAAAVEGVVSPLVGRVSDRRGRLVPVRAGLAAATVVLALVTVPQTALLLGIAIVATSAALGTFWAPAMAMLSDAAESARLQQGLAFALVNLAWATGQVAGSGLGGGLAEATADGVPLGIAALCCAVTLAVLQVRPVRLGGESQAAAP</sequence>
<organism evidence="8 9">
    <name type="scientific">Paraconexibacter algicola</name>
    <dbReference type="NCBI Taxonomy" id="2133960"/>
    <lineage>
        <taxon>Bacteria</taxon>
        <taxon>Bacillati</taxon>
        <taxon>Actinomycetota</taxon>
        <taxon>Thermoleophilia</taxon>
        <taxon>Solirubrobacterales</taxon>
        <taxon>Paraconexibacteraceae</taxon>
        <taxon>Paraconexibacter</taxon>
    </lineage>
</organism>
<dbReference type="Pfam" id="PF07690">
    <property type="entry name" value="MFS_1"/>
    <property type="match status" value="1"/>
</dbReference>
<feature type="transmembrane region" description="Helical" evidence="6">
    <location>
        <begin position="70"/>
        <end position="93"/>
    </location>
</feature>
<dbReference type="PANTHER" id="PTHR23506:SF23">
    <property type="entry name" value="GH10249P"/>
    <property type="match status" value="1"/>
</dbReference>
<keyword evidence="2" id="KW-0813">Transport</keyword>
<feature type="transmembrane region" description="Helical" evidence="6">
    <location>
        <begin position="322"/>
        <end position="342"/>
    </location>
</feature>
<feature type="transmembrane region" description="Helical" evidence="6">
    <location>
        <begin position="227"/>
        <end position="251"/>
    </location>
</feature>
<dbReference type="GO" id="GO:0022857">
    <property type="term" value="F:transmembrane transporter activity"/>
    <property type="evidence" value="ECO:0007669"/>
    <property type="project" value="InterPro"/>
</dbReference>
<dbReference type="AlphaFoldDB" id="A0A2T4UDA4"/>
<accession>A0A2T4UDA4</accession>
<dbReference type="PROSITE" id="PS50850">
    <property type="entry name" value="MFS"/>
    <property type="match status" value="1"/>
</dbReference>
<feature type="transmembrane region" description="Helical" evidence="6">
    <location>
        <begin position="156"/>
        <end position="176"/>
    </location>
</feature>
<evidence type="ECO:0000256" key="3">
    <source>
        <dbReference type="ARBA" id="ARBA00022692"/>
    </source>
</evidence>
<feature type="transmembrane region" description="Helical" evidence="6">
    <location>
        <begin position="129"/>
        <end position="150"/>
    </location>
</feature>
<evidence type="ECO:0000256" key="6">
    <source>
        <dbReference type="SAM" id="Phobius"/>
    </source>
</evidence>
<protein>
    <recommendedName>
        <fullName evidence="7">Major facilitator superfamily (MFS) profile domain-containing protein</fullName>
    </recommendedName>
</protein>
<dbReference type="EMBL" id="PYYB01000003">
    <property type="protein sequence ID" value="PTL55481.1"/>
    <property type="molecule type" value="Genomic_DNA"/>
</dbReference>
<keyword evidence="5 6" id="KW-0472">Membrane</keyword>
<evidence type="ECO:0000256" key="4">
    <source>
        <dbReference type="ARBA" id="ARBA00022989"/>
    </source>
</evidence>
<keyword evidence="9" id="KW-1185">Reference proteome</keyword>
<keyword evidence="3 6" id="KW-0812">Transmembrane</keyword>
<feature type="transmembrane region" description="Helical" evidence="6">
    <location>
        <begin position="354"/>
        <end position="372"/>
    </location>
</feature>
<gene>
    <name evidence="8" type="ORF">C7Y72_17670</name>
</gene>
<evidence type="ECO:0000259" key="7">
    <source>
        <dbReference type="PROSITE" id="PS50850"/>
    </source>
</evidence>
<feature type="transmembrane region" description="Helical" evidence="6">
    <location>
        <begin position="263"/>
        <end position="281"/>
    </location>
</feature>
<dbReference type="OrthoDB" id="8953821at2"/>
<dbReference type="InterPro" id="IPR020846">
    <property type="entry name" value="MFS_dom"/>
</dbReference>
<dbReference type="Proteomes" id="UP000240739">
    <property type="component" value="Unassembled WGS sequence"/>
</dbReference>
<dbReference type="SUPFAM" id="SSF103473">
    <property type="entry name" value="MFS general substrate transporter"/>
    <property type="match status" value="1"/>
</dbReference>
<keyword evidence="4 6" id="KW-1133">Transmembrane helix</keyword>
<feature type="transmembrane region" description="Helical" evidence="6">
    <location>
        <begin position="287"/>
        <end position="310"/>
    </location>
</feature>
<dbReference type="InterPro" id="IPR011701">
    <property type="entry name" value="MFS"/>
</dbReference>
<dbReference type="PANTHER" id="PTHR23506">
    <property type="entry name" value="GH10249P"/>
    <property type="match status" value="1"/>
</dbReference>
<evidence type="ECO:0000256" key="5">
    <source>
        <dbReference type="ARBA" id="ARBA00023136"/>
    </source>
</evidence>
<dbReference type="GO" id="GO:0005886">
    <property type="term" value="C:plasma membrane"/>
    <property type="evidence" value="ECO:0007669"/>
    <property type="project" value="UniProtKB-SubCell"/>
</dbReference>
<comment type="caution">
    <text evidence="8">The sequence shown here is derived from an EMBL/GenBank/DDBJ whole genome shotgun (WGS) entry which is preliminary data.</text>
</comment>
<name>A0A2T4UDA4_9ACTN</name>
<dbReference type="InterPro" id="IPR036259">
    <property type="entry name" value="MFS_trans_sf"/>
</dbReference>
<dbReference type="InterPro" id="IPR050930">
    <property type="entry name" value="MFS_Vesicular_Transporter"/>
</dbReference>
<evidence type="ECO:0000313" key="8">
    <source>
        <dbReference type="EMBL" id="PTL55481.1"/>
    </source>
</evidence>
<dbReference type="Gene3D" id="1.20.1250.20">
    <property type="entry name" value="MFS general substrate transporter like domains"/>
    <property type="match status" value="2"/>
</dbReference>
<evidence type="ECO:0000256" key="1">
    <source>
        <dbReference type="ARBA" id="ARBA00004651"/>
    </source>
</evidence>
<evidence type="ECO:0000256" key="2">
    <source>
        <dbReference type="ARBA" id="ARBA00022448"/>
    </source>
</evidence>
<proteinExistence type="predicted"/>
<feature type="domain" description="Major facilitator superfamily (MFS) profile" evidence="7">
    <location>
        <begin position="4"/>
        <end position="377"/>
    </location>
</feature>
<reference evidence="8 9" key="1">
    <citation type="submission" date="2018-03" db="EMBL/GenBank/DDBJ databases">
        <title>Aquarubrobacter algicola gen. nov., sp. nov., a novel actinobacterium isolated from shallow eutrophic lake during the end of cyanobacterial harmful algal blooms.</title>
        <authorList>
            <person name="Chun S.J."/>
        </authorList>
    </citation>
    <scope>NUCLEOTIDE SEQUENCE [LARGE SCALE GENOMIC DNA]</scope>
    <source>
        <strain evidence="8 9">Seoho-28</strain>
    </source>
</reference>